<dbReference type="STRING" id="1579316.RC74_02935"/>
<evidence type="ECO:0000256" key="3">
    <source>
        <dbReference type="ARBA" id="ARBA00036324"/>
    </source>
</evidence>
<protein>
    <submittedName>
        <fullName evidence="4">Ribose ABC transporter</fullName>
    </submittedName>
</protein>
<comment type="catalytic activity">
    <reaction evidence="3">
        <text>alpha-L-fucose = beta-L-fucose</text>
        <dbReference type="Rhea" id="RHEA:25580"/>
        <dbReference type="ChEBI" id="CHEBI:42548"/>
        <dbReference type="ChEBI" id="CHEBI:42589"/>
        <dbReference type="EC" id="5.1.3.29"/>
    </reaction>
</comment>
<dbReference type="InterPro" id="IPR050443">
    <property type="entry name" value="RbsD/FucU_mutarotase"/>
</dbReference>
<dbReference type="OrthoDB" id="7947972at2"/>
<dbReference type="PANTHER" id="PTHR31690">
    <property type="entry name" value="FUCOSE MUTAROTASE"/>
    <property type="match status" value="1"/>
</dbReference>
<keyword evidence="5" id="KW-1185">Reference proteome</keyword>
<dbReference type="SUPFAM" id="SSF102546">
    <property type="entry name" value="RbsD-like"/>
    <property type="match status" value="1"/>
</dbReference>
<dbReference type="InterPro" id="IPR007721">
    <property type="entry name" value="RbsD_FucU"/>
</dbReference>
<sequence length="144" mass="15732">MLRNLNPLLSPDILYTLATMGHGDEIVIADANFPGDSCTDRLVRLDGISATEALRAVLSVMPLDSFVADPAITMQVVGAPDDVPPIVAEFQDIINETADNPAQIQTLERFAFYERTKQTYAIIQTGELRLYGNIVLKKGVISPE</sequence>
<comment type="catalytic activity">
    <reaction evidence="1">
        <text>beta-D-ribopyranose = beta-D-ribofuranose</text>
        <dbReference type="Rhea" id="RHEA:25432"/>
        <dbReference type="ChEBI" id="CHEBI:27476"/>
        <dbReference type="ChEBI" id="CHEBI:47002"/>
        <dbReference type="EC" id="5.4.99.62"/>
    </reaction>
</comment>
<organism evidence="4 5">
    <name type="scientific">Falsihalocynthiibacter arcticus</name>
    <dbReference type="NCBI Taxonomy" id="1579316"/>
    <lineage>
        <taxon>Bacteria</taxon>
        <taxon>Pseudomonadati</taxon>
        <taxon>Pseudomonadota</taxon>
        <taxon>Alphaproteobacteria</taxon>
        <taxon>Rhodobacterales</taxon>
        <taxon>Roseobacteraceae</taxon>
        <taxon>Falsihalocynthiibacter</taxon>
    </lineage>
</organism>
<dbReference type="RefSeq" id="WP_039000727.1">
    <property type="nucleotide sequence ID" value="NZ_CP014327.1"/>
</dbReference>
<evidence type="ECO:0000313" key="4">
    <source>
        <dbReference type="EMBL" id="AML50357.1"/>
    </source>
</evidence>
<accession>A0A126UWW6</accession>
<name>A0A126UWW6_9RHOB</name>
<dbReference type="Pfam" id="PF05025">
    <property type="entry name" value="RbsD_FucU"/>
    <property type="match status" value="1"/>
</dbReference>
<reference evidence="4 5" key="1">
    <citation type="submission" date="2016-02" db="EMBL/GenBank/DDBJ databases">
        <title>Complete genome sequence of Halocynthiibacter arcticus PAMC 20958t from arctic marine sediment.</title>
        <authorList>
            <person name="Lee Y.M."/>
            <person name="Baek K."/>
            <person name="Lee H.K."/>
            <person name="Shin S.C."/>
        </authorList>
    </citation>
    <scope>NUCLEOTIDE SEQUENCE [LARGE SCALE GENOMIC DNA]</scope>
    <source>
        <strain evidence="4">PAMC 20958</strain>
    </source>
</reference>
<dbReference type="KEGG" id="hat:RC74_02935"/>
<dbReference type="GO" id="GO:0062193">
    <property type="term" value="F:D-ribose pyranase activity"/>
    <property type="evidence" value="ECO:0007669"/>
    <property type="project" value="UniProtKB-EC"/>
</dbReference>
<dbReference type="Proteomes" id="UP000070371">
    <property type="component" value="Chromosome"/>
</dbReference>
<dbReference type="GO" id="GO:0006004">
    <property type="term" value="P:fucose metabolic process"/>
    <property type="evidence" value="ECO:0007669"/>
    <property type="project" value="TreeGrafter"/>
</dbReference>
<dbReference type="GO" id="GO:0036373">
    <property type="term" value="F:L-fucose mutarotase activity"/>
    <property type="evidence" value="ECO:0007669"/>
    <property type="project" value="UniProtKB-EC"/>
</dbReference>
<proteinExistence type="predicted"/>
<dbReference type="EMBL" id="CP014327">
    <property type="protein sequence ID" value="AML50357.1"/>
    <property type="molecule type" value="Genomic_DNA"/>
</dbReference>
<evidence type="ECO:0000256" key="2">
    <source>
        <dbReference type="ARBA" id="ARBA00023235"/>
    </source>
</evidence>
<evidence type="ECO:0000313" key="5">
    <source>
        <dbReference type="Proteomes" id="UP000070371"/>
    </source>
</evidence>
<dbReference type="Gene3D" id="3.40.1650.10">
    <property type="entry name" value="RbsD-like domain"/>
    <property type="match status" value="1"/>
</dbReference>
<dbReference type="AlphaFoldDB" id="A0A126UWW6"/>
<gene>
    <name evidence="4" type="ORF">RC74_02935</name>
</gene>
<keyword evidence="2" id="KW-0413">Isomerase</keyword>
<dbReference type="PANTHER" id="PTHR31690:SF4">
    <property type="entry name" value="FUCOSE MUTAROTASE"/>
    <property type="match status" value="1"/>
</dbReference>
<dbReference type="GO" id="GO:0042806">
    <property type="term" value="F:fucose binding"/>
    <property type="evidence" value="ECO:0007669"/>
    <property type="project" value="TreeGrafter"/>
</dbReference>
<dbReference type="InterPro" id="IPR023750">
    <property type="entry name" value="RbsD-like_sf"/>
</dbReference>
<evidence type="ECO:0000256" key="1">
    <source>
        <dbReference type="ARBA" id="ARBA00000223"/>
    </source>
</evidence>